<keyword evidence="2" id="KW-0732">Signal</keyword>
<dbReference type="InterPro" id="IPR006059">
    <property type="entry name" value="SBP"/>
</dbReference>
<evidence type="ECO:0000256" key="2">
    <source>
        <dbReference type="SAM" id="SignalP"/>
    </source>
</evidence>
<evidence type="ECO:0000313" key="4">
    <source>
        <dbReference type="Proteomes" id="UP000419138"/>
    </source>
</evidence>
<dbReference type="PANTHER" id="PTHR42779:SF1">
    <property type="entry name" value="PROTEIN YNJB"/>
    <property type="match status" value="1"/>
</dbReference>
<proteinExistence type="predicted"/>
<organism evidence="3 4">
    <name type="scientific">Streptomyces jumonjinensis</name>
    <dbReference type="NCBI Taxonomy" id="1945"/>
    <lineage>
        <taxon>Bacteria</taxon>
        <taxon>Bacillati</taxon>
        <taxon>Actinomycetota</taxon>
        <taxon>Actinomycetes</taxon>
        <taxon>Kitasatosporales</taxon>
        <taxon>Streptomycetaceae</taxon>
        <taxon>Streptomyces</taxon>
    </lineage>
</organism>
<sequence length="403" mass="43552">MSRSPHHGSVKIALAGWALVLVAAGCGAPDSGGSGSTDGTPENVPAKPSKPVTLDILDVAGNLQLTQGMIDEFAAVHPDIVSEVTYSKAPAPDLAGKIKAQQQAGRVQIDLVLTGTDGLAAGLSQDLWSSMTEHQSLIGDPDYLEPAAEMQKLAQGKGTAIVYYPSGPLYEYNPDKVTDPPRTPQALLAWAKANPKKFQYADPANSGPGRTFLMGLPYLLGDKDPGDPVNGWDRTWAYLKELDEYIGVYGSGTTETMKNLASGQHDMIMSTTGWYINPRALGTVPKKMKAGHFDGMTWVTDAQYAVVPQGVSADTMSAALQLIKWMLTPEQQAKSYDDGYFYPGPAIKDVPLAMAPRKSRNTIREFGVPEFDQWIDRFPKKPSLPAEQQVKAFDLWNRRIAGG</sequence>
<protein>
    <submittedName>
        <fullName evidence="3">Extracellular solute-binding protein</fullName>
    </submittedName>
</protein>
<dbReference type="EMBL" id="VCLA01000098">
    <property type="protein sequence ID" value="MQT00827.1"/>
    <property type="molecule type" value="Genomic_DNA"/>
</dbReference>
<dbReference type="PROSITE" id="PS51257">
    <property type="entry name" value="PROKAR_LIPOPROTEIN"/>
    <property type="match status" value="1"/>
</dbReference>
<reference evidence="3 4" key="1">
    <citation type="submission" date="2019-05" db="EMBL/GenBank/DDBJ databases">
        <title>Comparative genomics and metabolomics analyses of clavulanic acid producing Streptomyces species provides insight into specialized metabolism and evolution of beta-lactam biosynthetic gene clusters.</title>
        <authorList>
            <person name="Moore M.A."/>
            <person name="Cruz-Morales P."/>
            <person name="Barona Gomez F."/>
            <person name="Kapil T."/>
        </authorList>
    </citation>
    <scope>NUCLEOTIDE SEQUENCE [LARGE SCALE GENOMIC DNA]</scope>
    <source>
        <strain evidence="3 4">NRRL 5741</strain>
    </source>
</reference>
<dbReference type="Gene3D" id="3.40.190.10">
    <property type="entry name" value="Periplasmic binding protein-like II"/>
    <property type="match status" value="2"/>
</dbReference>
<dbReference type="AlphaFoldDB" id="A0A646KFQ8"/>
<dbReference type="Proteomes" id="UP000419138">
    <property type="component" value="Unassembled WGS sequence"/>
</dbReference>
<feature type="chain" id="PRO_5038712360" evidence="2">
    <location>
        <begin position="24"/>
        <end position="403"/>
    </location>
</feature>
<dbReference type="Pfam" id="PF13416">
    <property type="entry name" value="SBP_bac_8"/>
    <property type="match status" value="1"/>
</dbReference>
<evidence type="ECO:0000256" key="1">
    <source>
        <dbReference type="SAM" id="MobiDB-lite"/>
    </source>
</evidence>
<feature type="signal peptide" evidence="2">
    <location>
        <begin position="1"/>
        <end position="23"/>
    </location>
</feature>
<evidence type="ECO:0000313" key="3">
    <source>
        <dbReference type="EMBL" id="MQT00827.1"/>
    </source>
</evidence>
<name>A0A646KFQ8_STRJU</name>
<feature type="region of interest" description="Disordered" evidence="1">
    <location>
        <begin position="30"/>
        <end position="49"/>
    </location>
</feature>
<keyword evidence="4" id="KW-1185">Reference proteome</keyword>
<dbReference type="OrthoDB" id="3239593at2"/>
<dbReference type="SUPFAM" id="SSF53850">
    <property type="entry name" value="Periplasmic binding protein-like II"/>
    <property type="match status" value="1"/>
</dbReference>
<comment type="caution">
    <text evidence="3">The sequence shown here is derived from an EMBL/GenBank/DDBJ whole genome shotgun (WGS) entry which is preliminary data.</text>
</comment>
<accession>A0A646KFQ8</accession>
<gene>
    <name evidence="3" type="ORF">FF041_11525</name>
</gene>
<dbReference type="PANTHER" id="PTHR42779">
    <property type="entry name" value="PROTEIN YNJB"/>
    <property type="match status" value="1"/>
</dbReference>